<dbReference type="Gene3D" id="3.40.50.300">
    <property type="entry name" value="P-loop containing nucleotide triphosphate hydrolases"/>
    <property type="match status" value="1"/>
</dbReference>
<dbReference type="InterPro" id="IPR003593">
    <property type="entry name" value="AAA+_ATPase"/>
</dbReference>
<dbReference type="PRINTS" id="PR00819">
    <property type="entry name" value="CBXCFQXSUPER"/>
</dbReference>
<feature type="domain" description="AAA+ ATPase" evidence="3">
    <location>
        <begin position="241"/>
        <end position="374"/>
    </location>
</feature>
<organism evidence="4 5">
    <name type="scientific">Actinomadura logoneensis</name>
    <dbReference type="NCBI Taxonomy" id="2293572"/>
    <lineage>
        <taxon>Bacteria</taxon>
        <taxon>Bacillati</taxon>
        <taxon>Actinomycetota</taxon>
        <taxon>Actinomycetes</taxon>
        <taxon>Streptosporangiales</taxon>
        <taxon>Thermomonosporaceae</taxon>
        <taxon>Actinomadura</taxon>
    </lineage>
</organism>
<dbReference type="AlphaFoldDB" id="A0A372JU88"/>
<dbReference type="InterPro" id="IPR041627">
    <property type="entry name" value="AAA_lid_6"/>
</dbReference>
<keyword evidence="5" id="KW-1185">Reference proteome</keyword>
<feature type="non-terminal residue" evidence="4">
    <location>
        <position position="1"/>
    </location>
</feature>
<sequence length="468" mass="50830">PPSGGASGGAPPKTMVDGVAPPTAADLMKRVLAQRGPAILFERLDAALFAASDPAALVTAVRRARRDPAVDTALVATCEPSAYKRMLADHPRLVETFRVYRLPDLSDPENRMTLLHLLADERRVTVGGAALEAARADLGRLRGPGDLVNARLVETYLDTACQRHLERAGASRDRLVLDPQDLHGIAEGLEPALRPPGDIDGYLRQLDALHGLDEVKRTVHELVEEARVAADRARYGVTEHRPLHLLLAGPPGTGKSTVAGLVGGIFAALGLLGSGHVVACRPAHLTGRDRHDTESRVRGMVEQALGGVLLVRDAHLLDRVPEVVAELRAVLHREGHRLLVVCAGPPDGLYGFLAAHPEFREEFGRELEFEGLGDRELVRLFQAYAERDLYMLDEELRVELLSRFEQMRGEASFGYARTVRELFDATVARQAARLAGADVDASTVARLTVNDLPETSLQQMMGGLHEGY</sequence>
<protein>
    <recommendedName>
        <fullName evidence="3">AAA+ ATPase domain-containing protein</fullName>
    </recommendedName>
</protein>
<dbReference type="SUPFAM" id="SSF52540">
    <property type="entry name" value="P-loop containing nucleoside triphosphate hydrolases"/>
    <property type="match status" value="1"/>
</dbReference>
<dbReference type="InterPro" id="IPR000641">
    <property type="entry name" value="CbxX/CfxQ"/>
</dbReference>
<dbReference type="PANTHER" id="PTHR43392">
    <property type="entry name" value="AAA-TYPE ATPASE FAMILY PROTEIN / ANKYRIN REPEAT FAMILY PROTEIN"/>
    <property type="match status" value="1"/>
</dbReference>
<dbReference type="Pfam" id="PF17866">
    <property type="entry name" value="AAA_lid_6"/>
    <property type="match status" value="1"/>
</dbReference>
<keyword evidence="1" id="KW-0547">Nucleotide-binding</keyword>
<name>A0A372JU88_9ACTN</name>
<accession>A0A372JU88</accession>
<reference evidence="4 5" key="1">
    <citation type="submission" date="2018-08" db="EMBL/GenBank/DDBJ databases">
        <title>Actinomadura jelena sp. nov., a novel Actinomycete isolated from soil in Chad.</title>
        <authorList>
            <person name="Shi L."/>
        </authorList>
    </citation>
    <scope>NUCLEOTIDE SEQUENCE [LARGE SCALE GENOMIC DNA]</scope>
    <source>
        <strain evidence="4 5">NEAU-G17</strain>
    </source>
</reference>
<evidence type="ECO:0000313" key="5">
    <source>
        <dbReference type="Proteomes" id="UP000261811"/>
    </source>
</evidence>
<evidence type="ECO:0000256" key="1">
    <source>
        <dbReference type="ARBA" id="ARBA00022741"/>
    </source>
</evidence>
<evidence type="ECO:0000313" key="4">
    <source>
        <dbReference type="EMBL" id="RFU43366.1"/>
    </source>
</evidence>
<evidence type="ECO:0000256" key="2">
    <source>
        <dbReference type="ARBA" id="ARBA00022840"/>
    </source>
</evidence>
<keyword evidence="2" id="KW-0067">ATP-binding</keyword>
<dbReference type="GO" id="GO:0016887">
    <property type="term" value="F:ATP hydrolysis activity"/>
    <property type="evidence" value="ECO:0007669"/>
    <property type="project" value="TreeGrafter"/>
</dbReference>
<gene>
    <name evidence="4" type="ORF">DZF91_01655</name>
</gene>
<dbReference type="Gene3D" id="1.10.8.60">
    <property type="match status" value="1"/>
</dbReference>
<dbReference type="InterPro" id="IPR027417">
    <property type="entry name" value="P-loop_NTPase"/>
</dbReference>
<comment type="caution">
    <text evidence="4">The sequence shown here is derived from an EMBL/GenBank/DDBJ whole genome shotgun (WGS) entry which is preliminary data.</text>
</comment>
<evidence type="ECO:0000259" key="3">
    <source>
        <dbReference type="SMART" id="SM00382"/>
    </source>
</evidence>
<dbReference type="EMBL" id="QURH01000027">
    <property type="protein sequence ID" value="RFU43366.1"/>
    <property type="molecule type" value="Genomic_DNA"/>
</dbReference>
<dbReference type="PANTHER" id="PTHR43392:SF2">
    <property type="entry name" value="AAA-TYPE ATPASE FAMILY PROTEIN _ ANKYRIN REPEAT FAMILY PROTEIN"/>
    <property type="match status" value="1"/>
</dbReference>
<dbReference type="GO" id="GO:0005524">
    <property type="term" value="F:ATP binding"/>
    <property type="evidence" value="ECO:0007669"/>
    <property type="project" value="UniProtKB-KW"/>
</dbReference>
<dbReference type="InterPro" id="IPR050773">
    <property type="entry name" value="CbxX/CfxQ_RuBisCO_ESX"/>
</dbReference>
<proteinExistence type="predicted"/>
<dbReference type="SMART" id="SM00382">
    <property type="entry name" value="AAA"/>
    <property type="match status" value="1"/>
</dbReference>
<dbReference type="Proteomes" id="UP000261811">
    <property type="component" value="Unassembled WGS sequence"/>
</dbReference>